<proteinExistence type="predicted"/>
<dbReference type="RefSeq" id="WP_004870668.1">
    <property type="nucleotide sequence ID" value="NZ_CP005986.1"/>
</dbReference>
<sequence length="239" mass="26278">MQRACRDRSLAARIAASAILRYAARSDGKAGLGMLELCSFFDRKIFYLEGGSETPAVFYIADRDAGGVLINAPRHDPNLLARLEQLAPLKVLFLPSRFGAQDVDAWRAAGARLVAQPAEARSLGIELDVPLDSKLRLTRTIDFLPMAGRTAGSCALRLRNKPGVVFFGPILENDEPDAWPTLVPHDDDQSWENRLFGSLGLQDIAFEYAFTDRFQPHRSPFGPGADRAIGARLAQLLED</sequence>
<accession>A0A059ZWX2</accession>
<gene>
    <name evidence="1" type="ORF">Acaty_c0522</name>
</gene>
<evidence type="ECO:0000313" key="1">
    <source>
        <dbReference type="EMBL" id="AIA54407.1"/>
    </source>
</evidence>
<protein>
    <recommendedName>
        <fullName evidence="3">MBL fold metallo-hydrolase</fullName>
    </recommendedName>
</protein>
<dbReference type="SUPFAM" id="SSF56281">
    <property type="entry name" value="Metallo-hydrolase/oxidoreductase"/>
    <property type="match status" value="1"/>
</dbReference>
<dbReference type="Gene3D" id="3.60.15.10">
    <property type="entry name" value="Ribonuclease Z/Hydroxyacylglutathione hydrolase-like"/>
    <property type="match status" value="1"/>
</dbReference>
<dbReference type="AlphaFoldDB" id="A0A059ZWX2"/>
<name>A0A059ZWX2_ACICK</name>
<dbReference type="EMBL" id="CP005986">
    <property type="protein sequence ID" value="AIA54407.1"/>
    <property type="molecule type" value="Genomic_DNA"/>
</dbReference>
<evidence type="ECO:0008006" key="3">
    <source>
        <dbReference type="Google" id="ProtNLM"/>
    </source>
</evidence>
<dbReference type="HOGENOM" id="CLU_1159134_0_0_6"/>
<dbReference type="KEGG" id="acz:Acaty_c0522"/>
<dbReference type="Proteomes" id="UP000005522">
    <property type="component" value="Chromosome"/>
</dbReference>
<dbReference type="InterPro" id="IPR036866">
    <property type="entry name" value="RibonucZ/Hydroxyglut_hydro"/>
</dbReference>
<evidence type="ECO:0000313" key="2">
    <source>
        <dbReference type="Proteomes" id="UP000005522"/>
    </source>
</evidence>
<reference evidence="1 2" key="1">
    <citation type="journal article" date="2009" name="J. Bacteriol.">
        <title>Draft genome sequence of the extremely acidophilic bacterium Acidithiobacillus caldus ATCC 51756 reveals metabolic versatility in the genus Acidithiobacillus.</title>
        <authorList>
            <person name="Valdes J."/>
            <person name="Quatrini R."/>
            <person name="Hallberg K."/>
            <person name="Dopson M."/>
            <person name="Valenzuela P.D."/>
            <person name="Holmes D.S."/>
        </authorList>
    </citation>
    <scope>NUCLEOTIDE SEQUENCE [LARGE SCALE GENOMIC DNA]</scope>
    <source>
        <strain evidence="2">ATCC 51756 / DSM 8584 / KU</strain>
    </source>
</reference>
<dbReference type="eggNOG" id="ENOG5033VHM">
    <property type="taxonomic scope" value="Bacteria"/>
</dbReference>
<organism evidence="1 2">
    <name type="scientific">Acidithiobacillus caldus (strain ATCC 51756 / DSM 8584 / KU)</name>
    <dbReference type="NCBI Taxonomy" id="637389"/>
    <lineage>
        <taxon>Bacteria</taxon>
        <taxon>Pseudomonadati</taxon>
        <taxon>Pseudomonadota</taxon>
        <taxon>Acidithiobacillia</taxon>
        <taxon>Acidithiobacillales</taxon>
        <taxon>Acidithiobacillaceae</taxon>
        <taxon>Acidithiobacillus</taxon>
    </lineage>
</organism>